<dbReference type="GO" id="GO:0031647">
    <property type="term" value="P:regulation of protein stability"/>
    <property type="evidence" value="ECO:0007669"/>
    <property type="project" value="TreeGrafter"/>
</dbReference>
<dbReference type="PROSITE" id="PS00973">
    <property type="entry name" value="USP_2"/>
    <property type="match status" value="1"/>
</dbReference>
<keyword evidence="7" id="KW-0378">Hydrolase</keyword>
<dbReference type="PROSITE" id="PS50144">
    <property type="entry name" value="MATH"/>
    <property type="match status" value="1"/>
</dbReference>
<dbReference type="Proteomes" id="UP000663828">
    <property type="component" value="Unassembled WGS sequence"/>
</dbReference>
<evidence type="ECO:0000259" key="12">
    <source>
        <dbReference type="PROSITE" id="PS50144"/>
    </source>
</evidence>
<dbReference type="GO" id="GO:0006508">
    <property type="term" value="P:proteolysis"/>
    <property type="evidence" value="ECO:0007669"/>
    <property type="project" value="UniProtKB-KW"/>
</dbReference>
<dbReference type="GO" id="GO:0005829">
    <property type="term" value="C:cytosol"/>
    <property type="evidence" value="ECO:0007669"/>
    <property type="project" value="TreeGrafter"/>
</dbReference>
<evidence type="ECO:0000256" key="10">
    <source>
        <dbReference type="ARBA" id="ARBA00031508"/>
    </source>
</evidence>
<name>A0A815L9Q4_ADIRI</name>
<evidence type="ECO:0000259" key="13">
    <source>
        <dbReference type="PROSITE" id="PS50235"/>
    </source>
</evidence>
<keyword evidence="6" id="KW-0833">Ubl conjugation pathway</keyword>
<dbReference type="PANTHER" id="PTHR24006">
    <property type="entry name" value="UBIQUITIN CARBOXYL-TERMINAL HYDROLASE"/>
    <property type="match status" value="1"/>
</dbReference>
<evidence type="ECO:0000256" key="3">
    <source>
        <dbReference type="ARBA" id="ARBA00012759"/>
    </source>
</evidence>
<evidence type="ECO:0000256" key="9">
    <source>
        <dbReference type="ARBA" id="ARBA00031500"/>
    </source>
</evidence>
<comment type="catalytic activity">
    <reaction evidence="1">
        <text>Thiol-dependent hydrolysis of ester, thioester, amide, peptide and isopeptide bonds formed by the C-terminal Gly of ubiquitin (a 76-residue protein attached to proteins as an intracellular targeting signal).</text>
        <dbReference type="EC" id="3.4.19.12"/>
    </reaction>
</comment>
<dbReference type="OrthoDB" id="289038at2759"/>
<evidence type="ECO:0000313" key="17">
    <source>
        <dbReference type="Proteomes" id="UP000663852"/>
    </source>
</evidence>
<dbReference type="Pfam" id="PF00443">
    <property type="entry name" value="UCH"/>
    <property type="match status" value="1"/>
</dbReference>
<keyword evidence="5" id="KW-0645">Protease</keyword>
<evidence type="ECO:0000256" key="8">
    <source>
        <dbReference type="ARBA" id="ARBA00022807"/>
    </source>
</evidence>
<evidence type="ECO:0000256" key="1">
    <source>
        <dbReference type="ARBA" id="ARBA00000707"/>
    </source>
</evidence>
<accession>A0A815L9Q4</accession>
<dbReference type="SUPFAM" id="SSF54001">
    <property type="entry name" value="Cysteine proteinases"/>
    <property type="match status" value="1"/>
</dbReference>
<dbReference type="SMART" id="SM00061">
    <property type="entry name" value="MATH"/>
    <property type="match status" value="1"/>
</dbReference>
<dbReference type="InterPro" id="IPR029346">
    <property type="entry name" value="USP_C"/>
</dbReference>
<dbReference type="InterPro" id="IPR018200">
    <property type="entry name" value="USP_CS"/>
</dbReference>
<evidence type="ECO:0000256" key="7">
    <source>
        <dbReference type="ARBA" id="ARBA00022801"/>
    </source>
</evidence>
<evidence type="ECO:0000256" key="4">
    <source>
        <dbReference type="ARBA" id="ARBA00021393"/>
    </source>
</evidence>
<dbReference type="InterPro" id="IPR024729">
    <property type="entry name" value="USP7_ICP0-binding_dom"/>
</dbReference>
<dbReference type="SUPFAM" id="SSF49599">
    <property type="entry name" value="TRAF domain-like"/>
    <property type="match status" value="1"/>
</dbReference>
<dbReference type="EC" id="3.4.19.12" evidence="3"/>
<dbReference type="InterPro" id="IPR002083">
    <property type="entry name" value="MATH/TRAF_dom"/>
</dbReference>
<feature type="compositionally biased region" description="Acidic residues" evidence="11">
    <location>
        <begin position="45"/>
        <end position="55"/>
    </location>
</feature>
<dbReference type="PROSITE" id="PS50235">
    <property type="entry name" value="USP_3"/>
    <property type="match status" value="1"/>
</dbReference>
<dbReference type="Gene3D" id="3.90.70.10">
    <property type="entry name" value="Cysteine proteinases"/>
    <property type="match status" value="1"/>
</dbReference>
<dbReference type="GO" id="GO:0016579">
    <property type="term" value="P:protein deubiquitination"/>
    <property type="evidence" value="ECO:0007669"/>
    <property type="project" value="InterPro"/>
</dbReference>
<dbReference type="InterPro" id="IPR038765">
    <property type="entry name" value="Papain-like_cys_pep_sf"/>
</dbReference>
<proteinExistence type="inferred from homology"/>
<keyword evidence="16" id="KW-1185">Reference proteome</keyword>
<evidence type="ECO:0000256" key="6">
    <source>
        <dbReference type="ARBA" id="ARBA00022786"/>
    </source>
</evidence>
<comment type="caution">
    <text evidence="15">The sequence shown here is derived from an EMBL/GenBank/DDBJ whole genome shotgun (WGS) entry which is preliminary data.</text>
</comment>
<dbReference type="Gene3D" id="2.60.210.10">
    <property type="entry name" value="Apoptosis, Tumor Necrosis Factor Receptor Associated Protein 2, Chain A"/>
    <property type="match status" value="1"/>
</dbReference>
<dbReference type="Pfam" id="PF00917">
    <property type="entry name" value="MATH"/>
    <property type="match status" value="1"/>
</dbReference>
<dbReference type="Pfam" id="PF14533">
    <property type="entry name" value="USP7_C2"/>
    <property type="match status" value="1"/>
</dbReference>
<feature type="domain" description="USP" evidence="13">
    <location>
        <begin position="252"/>
        <end position="561"/>
    </location>
</feature>
<dbReference type="AlphaFoldDB" id="A0A815L9Q4"/>
<dbReference type="PANTHER" id="PTHR24006:SF644">
    <property type="entry name" value="UBIQUITIN CARBOXYL-TERMINAL HYDROLASE 7"/>
    <property type="match status" value="1"/>
</dbReference>
<dbReference type="InterPro" id="IPR008974">
    <property type="entry name" value="TRAF-like"/>
</dbReference>
<dbReference type="InterPro" id="IPR050164">
    <property type="entry name" value="Peptidase_C19"/>
</dbReference>
<dbReference type="EMBL" id="CAJNOR010000650">
    <property type="protein sequence ID" value="CAF0972495.1"/>
    <property type="molecule type" value="Genomic_DNA"/>
</dbReference>
<organism evidence="15 17">
    <name type="scientific">Adineta ricciae</name>
    <name type="common">Rotifer</name>
    <dbReference type="NCBI Taxonomy" id="249248"/>
    <lineage>
        <taxon>Eukaryota</taxon>
        <taxon>Metazoa</taxon>
        <taxon>Spiralia</taxon>
        <taxon>Gnathifera</taxon>
        <taxon>Rotifera</taxon>
        <taxon>Eurotatoria</taxon>
        <taxon>Bdelloidea</taxon>
        <taxon>Adinetida</taxon>
        <taxon>Adinetidae</taxon>
        <taxon>Adineta</taxon>
    </lineage>
</organism>
<evidence type="ECO:0000256" key="2">
    <source>
        <dbReference type="ARBA" id="ARBA00009085"/>
    </source>
</evidence>
<evidence type="ECO:0000313" key="15">
    <source>
        <dbReference type="EMBL" id="CAF1407020.1"/>
    </source>
</evidence>
<dbReference type="GO" id="GO:0004843">
    <property type="term" value="F:cysteine-type deubiquitinase activity"/>
    <property type="evidence" value="ECO:0007669"/>
    <property type="project" value="UniProtKB-EC"/>
</dbReference>
<feature type="region of interest" description="Disordered" evidence="11">
    <location>
        <begin position="1"/>
        <end position="55"/>
    </location>
</feature>
<evidence type="ECO:0000256" key="11">
    <source>
        <dbReference type="SAM" id="MobiDB-lite"/>
    </source>
</evidence>
<feature type="domain" description="MATH" evidence="12">
    <location>
        <begin position="103"/>
        <end position="233"/>
    </location>
</feature>
<protein>
    <recommendedName>
        <fullName evidence="4">Ubiquitin carboxyl-terminal hydrolase 7</fullName>
        <ecNumber evidence="3">3.4.19.12</ecNumber>
    </recommendedName>
    <alternativeName>
        <fullName evidence="10">Ubiquitin thioesterase 7</fullName>
    </alternativeName>
    <alternativeName>
        <fullName evidence="9">Ubiquitin-specific-processing protease 7</fullName>
    </alternativeName>
</protein>
<gene>
    <name evidence="15" type="ORF">EDS130_LOCUS36433</name>
    <name evidence="14" type="ORF">XAT740_LOCUS11741</name>
</gene>
<dbReference type="InterPro" id="IPR028889">
    <property type="entry name" value="USP"/>
</dbReference>
<evidence type="ECO:0000256" key="5">
    <source>
        <dbReference type="ARBA" id="ARBA00022670"/>
    </source>
</evidence>
<dbReference type="Pfam" id="PF12436">
    <property type="entry name" value="USP7_ICP0_bdg"/>
    <property type="match status" value="1"/>
</dbReference>
<dbReference type="InterPro" id="IPR001394">
    <property type="entry name" value="Peptidase_C19_UCH"/>
</dbReference>
<sequence length="1190" mass="138230">MSTLKRSLEADENSAVTNGHDEQAAIENGSPDCKRSRHSSSHSENEDDTQIIDEDNELTNDYSASQSETDDETPVTSIQENTSQYSVVHVDFDNGENDIFRYDGTIPFHIYFPSRGRSTQLSSDPAIIRTLPWTLVAKIKAPDDTSSKDNAGVFSLFLKCTVDKDIQSWSIHAEAQFILLHPTNPEKNYTDKTSHVFNSRAYDWGYPHFKTLKEIYSDFVHAEDKTIRIIVKIHADPPRNIEWNSKEQTDFVGLRNIAATCYINSFLQTIFFTKKLRKAVYALPTDHDDQSHSIPLALQKLFYDLQFSDRAVSTRRLTQSFGWDKPDEFYQHDIQEFCRVLLDKLECKMEGTTTEGIIPSLFQGQYVQYVRCTNVEHESRVKQTFYDVPLQVRNNANITESFRNFCKSEILTGENLYDAGSVHGLQEAEKGVKFQKFPPVLCLHLLRFEYDYNLSQNRKINDRYSFDYQLELSEFLEKPDCSSSSSYTLLSVLVHSGDNSSGHYVSFINPDLDGQWFKFDDEVVGRVASTDAMERNFGSELDDCNRMYNNTSAYMLVYIRDDCQKDILCDINLEDIPESLVKRFNHDKRPVKRRQMTSDNSVVDIRLIFNNDFFIQPKFCLTELIRENSFDSAMVRYPLRYITAQCSELFGVFAQRLASELGVNLEHDIRLWIFHTHQVYTNHNQYHSMLLFTSGLTYCNDYNKKMFEIFGYGPPERTVFSVYVEQKLFINHVYQLLPFNKNEDILLFVRLYNSHDDTLMFIGHFLFPQEQIFQKCLNDIALRLQISPSSSSTFIVHQSVPKHSHTHQYESIDAANFQLSLSQALRPCLSGASIIVQIVDMKSTDNEECPTTADDYLRNLLHRQEFDVYNCDNTQNECLFKLYLPMNTSIKNAIRAIAERIEYPEQQIVIQKCSNATSITSNASLTITFHMSCGQILRDLYANIRNNLTSPRKLYFKRLPFPYTELEHRRLFRFYATDSRRKDSQHEAQFFVKKSSTVAGFLAEIKQWMRMLCSENGSQQLRMIELVVSNQNNVPFQLRICSDESSMNNYINCINHYYHVEEVNANDIDKSKDSVSIPVASYTKVNSIQIDFQKIFPFFLNVIQDESFDEVKRRLQARFGLSTREFDKYRFSIFNGNKSMTRCDDNTLRINLNDLKLFQNTCWLGLEAPSISNGRKTRKSFFSEKPIRIH</sequence>
<keyword evidence="8" id="KW-0788">Thiol protease</keyword>
<reference evidence="15" key="1">
    <citation type="submission" date="2021-02" db="EMBL/GenBank/DDBJ databases">
        <authorList>
            <person name="Nowell W R."/>
        </authorList>
    </citation>
    <scope>NUCLEOTIDE SEQUENCE</scope>
</reference>
<dbReference type="GO" id="GO:0005634">
    <property type="term" value="C:nucleus"/>
    <property type="evidence" value="ECO:0007669"/>
    <property type="project" value="TreeGrafter"/>
</dbReference>
<dbReference type="EMBL" id="CAJNOJ010000339">
    <property type="protein sequence ID" value="CAF1407020.1"/>
    <property type="molecule type" value="Genomic_DNA"/>
</dbReference>
<evidence type="ECO:0000313" key="16">
    <source>
        <dbReference type="Proteomes" id="UP000663828"/>
    </source>
</evidence>
<dbReference type="PROSITE" id="PS00972">
    <property type="entry name" value="USP_1"/>
    <property type="match status" value="1"/>
</dbReference>
<dbReference type="Gene3D" id="3.10.20.90">
    <property type="entry name" value="Phosphatidylinositol 3-kinase Catalytic Subunit, Chain A, domain 1"/>
    <property type="match status" value="1"/>
</dbReference>
<dbReference type="Proteomes" id="UP000663852">
    <property type="component" value="Unassembled WGS sequence"/>
</dbReference>
<comment type="similarity">
    <text evidence="2">Belongs to the peptidase C19 family.</text>
</comment>
<evidence type="ECO:0000313" key="14">
    <source>
        <dbReference type="EMBL" id="CAF0972495.1"/>
    </source>
</evidence>